<protein>
    <submittedName>
        <fullName evidence="1">Uncharacterized protein</fullName>
    </submittedName>
</protein>
<evidence type="ECO:0000313" key="1">
    <source>
        <dbReference type="EMBL" id="SDY22867.1"/>
    </source>
</evidence>
<dbReference type="EMBL" id="FNOY01000024">
    <property type="protein sequence ID" value="SDY22867.1"/>
    <property type="molecule type" value="Genomic_DNA"/>
</dbReference>
<reference evidence="1 2" key="1">
    <citation type="submission" date="2016-10" db="EMBL/GenBank/DDBJ databases">
        <authorList>
            <person name="de Groot N.N."/>
        </authorList>
    </citation>
    <scope>NUCLEOTIDE SEQUENCE [LARGE SCALE GENOMIC DNA]</scope>
    <source>
        <strain evidence="1 2">Nm1</strain>
    </source>
</reference>
<organism evidence="1 2">
    <name type="scientific">Nitrosomonas halophila</name>
    <dbReference type="NCBI Taxonomy" id="44576"/>
    <lineage>
        <taxon>Bacteria</taxon>
        <taxon>Pseudomonadati</taxon>
        <taxon>Pseudomonadota</taxon>
        <taxon>Betaproteobacteria</taxon>
        <taxon>Nitrosomonadales</taxon>
        <taxon>Nitrosomonadaceae</taxon>
        <taxon>Nitrosomonas</taxon>
    </lineage>
</organism>
<name>A0A1H3I569_9PROT</name>
<accession>A0A1H3I569</accession>
<evidence type="ECO:0000313" key="2">
    <source>
        <dbReference type="Proteomes" id="UP000198640"/>
    </source>
</evidence>
<proteinExistence type="predicted"/>
<gene>
    <name evidence="1" type="ORF">SAMN05421881_102418</name>
</gene>
<sequence length="94" mass="11109">MLNLSDRTVVWRMWIRMVFPNREHLGKRLGIETKLALGWIAPLCSQRRQKTMVIRNFNRRLGETQRAAAIQMLFDNNNATVAKALGKLTWDWHF</sequence>
<keyword evidence="2" id="KW-1185">Reference proteome</keyword>
<dbReference type="AlphaFoldDB" id="A0A1H3I569"/>
<dbReference type="Proteomes" id="UP000198640">
    <property type="component" value="Unassembled WGS sequence"/>
</dbReference>